<evidence type="ECO:0000313" key="9">
    <source>
        <dbReference type="EMBL" id="OXM16309.1"/>
    </source>
</evidence>
<organism evidence="9 10">
    <name type="scientific">Paenibacillus herberti</name>
    <dbReference type="NCBI Taxonomy" id="1619309"/>
    <lineage>
        <taxon>Bacteria</taxon>
        <taxon>Bacillati</taxon>
        <taxon>Bacillota</taxon>
        <taxon>Bacilli</taxon>
        <taxon>Bacillales</taxon>
        <taxon>Paenibacillaceae</taxon>
        <taxon>Paenibacillus</taxon>
    </lineage>
</organism>
<dbReference type="Pfam" id="PF00528">
    <property type="entry name" value="BPD_transp_1"/>
    <property type="match status" value="1"/>
</dbReference>
<dbReference type="PANTHER" id="PTHR43227">
    <property type="entry name" value="BLL4140 PROTEIN"/>
    <property type="match status" value="1"/>
</dbReference>
<evidence type="ECO:0000256" key="2">
    <source>
        <dbReference type="ARBA" id="ARBA00022448"/>
    </source>
</evidence>
<dbReference type="CDD" id="cd06261">
    <property type="entry name" value="TM_PBP2"/>
    <property type="match status" value="1"/>
</dbReference>
<evidence type="ECO:0000313" key="10">
    <source>
        <dbReference type="Proteomes" id="UP000215145"/>
    </source>
</evidence>
<keyword evidence="6 7" id="KW-0472">Membrane</keyword>
<evidence type="ECO:0000256" key="3">
    <source>
        <dbReference type="ARBA" id="ARBA00022475"/>
    </source>
</evidence>
<name>A0A229P356_9BACL</name>
<evidence type="ECO:0000256" key="1">
    <source>
        <dbReference type="ARBA" id="ARBA00004651"/>
    </source>
</evidence>
<evidence type="ECO:0000256" key="5">
    <source>
        <dbReference type="ARBA" id="ARBA00022989"/>
    </source>
</evidence>
<gene>
    <name evidence="9" type="ORF">CGZ75_06390</name>
</gene>
<dbReference type="RefSeq" id="WP_089523393.1">
    <property type="nucleotide sequence ID" value="NZ_NMUQ01000001.1"/>
</dbReference>
<feature type="transmembrane region" description="Helical" evidence="7">
    <location>
        <begin position="165"/>
        <end position="190"/>
    </location>
</feature>
<dbReference type="SUPFAM" id="SSF161098">
    <property type="entry name" value="MetI-like"/>
    <property type="match status" value="1"/>
</dbReference>
<comment type="subcellular location">
    <subcellularLocation>
        <location evidence="1 7">Cell membrane</location>
        <topology evidence="1 7">Multi-pass membrane protein</topology>
    </subcellularLocation>
</comment>
<feature type="transmembrane region" description="Helical" evidence="7">
    <location>
        <begin position="211"/>
        <end position="233"/>
    </location>
</feature>
<dbReference type="InterPro" id="IPR000515">
    <property type="entry name" value="MetI-like"/>
</dbReference>
<dbReference type="PANTHER" id="PTHR43227:SF3">
    <property type="entry name" value="BINDING-PROTEIN-DEPENDENT TRANSPORT SYSTEMS INNER MEMBRANE COMPONENT"/>
    <property type="match status" value="1"/>
</dbReference>
<dbReference type="Proteomes" id="UP000215145">
    <property type="component" value="Unassembled WGS sequence"/>
</dbReference>
<dbReference type="GO" id="GO:0005886">
    <property type="term" value="C:plasma membrane"/>
    <property type="evidence" value="ECO:0007669"/>
    <property type="project" value="UniProtKB-SubCell"/>
</dbReference>
<proteinExistence type="inferred from homology"/>
<keyword evidence="10" id="KW-1185">Reference proteome</keyword>
<evidence type="ECO:0000259" key="8">
    <source>
        <dbReference type="PROSITE" id="PS50928"/>
    </source>
</evidence>
<dbReference type="AlphaFoldDB" id="A0A229P356"/>
<comment type="caution">
    <text evidence="9">The sequence shown here is derived from an EMBL/GenBank/DDBJ whole genome shotgun (WGS) entry which is preliminary data.</text>
</comment>
<protein>
    <submittedName>
        <fullName evidence="9">ABC transporter permease</fullName>
    </submittedName>
</protein>
<dbReference type="InterPro" id="IPR035906">
    <property type="entry name" value="MetI-like_sf"/>
</dbReference>
<dbReference type="EMBL" id="NMUQ01000001">
    <property type="protein sequence ID" value="OXM16309.1"/>
    <property type="molecule type" value="Genomic_DNA"/>
</dbReference>
<evidence type="ECO:0000256" key="7">
    <source>
        <dbReference type="RuleBase" id="RU363032"/>
    </source>
</evidence>
<feature type="transmembrane region" description="Helical" evidence="7">
    <location>
        <begin position="253"/>
        <end position="281"/>
    </location>
</feature>
<accession>A0A229P356</accession>
<dbReference type="InterPro" id="IPR050809">
    <property type="entry name" value="UgpAE/MalFG_permease"/>
</dbReference>
<dbReference type="GO" id="GO:0055085">
    <property type="term" value="P:transmembrane transport"/>
    <property type="evidence" value="ECO:0007669"/>
    <property type="project" value="InterPro"/>
</dbReference>
<feature type="transmembrane region" description="Helical" evidence="7">
    <location>
        <begin position="86"/>
        <end position="104"/>
    </location>
</feature>
<keyword evidence="5 7" id="KW-1133">Transmembrane helix</keyword>
<dbReference type="Gene3D" id="1.10.3720.10">
    <property type="entry name" value="MetI-like"/>
    <property type="match status" value="1"/>
</dbReference>
<evidence type="ECO:0000256" key="6">
    <source>
        <dbReference type="ARBA" id="ARBA00023136"/>
    </source>
</evidence>
<keyword evidence="4 7" id="KW-0812">Transmembrane</keyword>
<evidence type="ECO:0000256" key="4">
    <source>
        <dbReference type="ARBA" id="ARBA00022692"/>
    </source>
</evidence>
<feature type="transmembrane region" description="Helical" evidence="7">
    <location>
        <begin position="21"/>
        <end position="42"/>
    </location>
</feature>
<comment type="similarity">
    <text evidence="7">Belongs to the binding-protein-dependent transport system permease family.</text>
</comment>
<feature type="transmembrane region" description="Helical" evidence="7">
    <location>
        <begin position="116"/>
        <end position="134"/>
    </location>
</feature>
<dbReference type="OrthoDB" id="9788108at2"/>
<reference evidence="9 10" key="1">
    <citation type="submission" date="2017-07" db="EMBL/GenBank/DDBJ databases">
        <title>Paenibacillus herberti R33 genome sequencing and assembly.</title>
        <authorList>
            <person name="Su W."/>
        </authorList>
    </citation>
    <scope>NUCLEOTIDE SEQUENCE [LARGE SCALE GENOMIC DNA]</scope>
    <source>
        <strain evidence="9 10">R33</strain>
    </source>
</reference>
<feature type="domain" description="ABC transmembrane type-1" evidence="8">
    <location>
        <begin position="83"/>
        <end position="285"/>
    </location>
</feature>
<keyword evidence="2 7" id="KW-0813">Transport</keyword>
<keyword evidence="3" id="KW-1003">Cell membrane</keyword>
<dbReference type="PROSITE" id="PS50928">
    <property type="entry name" value="ABC_TM1"/>
    <property type="match status" value="1"/>
</dbReference>
<sequence length="292" mass="33199">MLPFKRRISIEAREAFSAYALLTPWLVGLGLFVLYPLIYSFYMSFQNVRVTGDGLIMQPVGFLNYKNAFLQDSDFPLMLVRYMQETILTIPVIVLFSLLVGIMLNMKLPGKGVFRAIFFLPVIFATGQVLNEIFNQGAAGLSLLEQYNIQPYIESNLPKMFSDPLLAVLNKFVIVLWYSGVQIIIIVAGLQTIGRPVYEAAGIDGASRWETFWKITLPALTPFILLNTIYTVVEMFTFPFSPILGLITNHMKYTGYGYASALGWVYFSIAFVLILLVIWFFKRIDGQSEKRR</sequence>